<reference evidence="5" key="1">
    <citation type="submission" date="2016-12" db="EMBL/GenBank/DDBJ databases">
        <title>Draft Genome Sequences od Carboxydothermus pertinax and islandicus, Hydrogenogenic Carboxydotrophic Bacteria.</title>
        <authorList>
            <person name="Fukuyama Y."/>
            <person name="Ohmae K."/>
            <person name="Yoneda Y."/>
            <person name="Yoshida T."/>
            <person name="Sako Y."/>
        </authorList>
    </citation>
    <scope>NUCLEOTIDE SEQUENCE [LARGE SCALE GENOMIC DNA]</scope>
    <source>
        <strain evidence="5">SET</strain>
    </source>
</reference>
<feature type="domain" description="Methyltransferase" evidence="3">
    <location>
        <begin position="35"/>
        <end position="127"/>
    </location>
</feature>
<comment type="caution">
    <text evidence="4">The sequence shown here is derived from an EMBL/GenBank/DDBJ whole genome shotgun (WGS) entry which is preliminary data.</text>
</comment>
<keyword evidence="1 4" id="KW-0489">Methyltransferase</keyword>
<protein>
    <submittedName>
        <fullName evidence="4">SAM-dependent methyltransferase</fullName>
    </submittedName>
</protein>
<evidence type="ECO:0000256" key="1">
    <source>
        <dbReference type="ARBA" id="ARBA00022603"/>
    </source>
</evidence>
<keyword evidence="2 4" id="KW-0808">Transferase</keyword>
<organism evidence="4 5">
    <name type="scientific">Carboxydothermus islandicus</name>
    <dbReference type="NCBI Taxonomy" id="661089"/>
    <lineage>
        <taxon>Bacteria</taxon>
        <taxon>Bacillati</taxon>
        <taxon>Bacillota</taxon>
        <taxon>Clostridia</taxon>
        <taxon>Thermoanaerobacterales</taxon>
        <taxon>Thermoanaerobacteraceae</taxon>
        <taxon>Carboxydothermus</taxon>
    </lineage>
</organism>
<sequence>MGFSLLNRYYDLLFPANITVVNSLEKLFTPAKKLLDAGCGTGNYALSLAERGFEVTGIDINPEFIMQAQEKARGKNNVKFLISDLTAFHLEKSFEGIFCIGNTLPVLGEEGIKKALANFFKHLLPGGLLAGQTVNFALFLKTGTFPFPEKKLLDLDLIFRRRYELFGELVRFTLELVFLQKGEIYTEQMFLYPVTVEKLKTFLEDAGFREIGFYRDFSLIPYDPEGRDLVFTARK</sequence>
<dbReference type="EMBL" id="BDJL01000049">
    <property type="protein sequence ID" value="GAV25543.1"/>
    <property type="molecule type" value="Genomic_DNA"/>
</dbReference>
<evidence type="ECO:0000313" key="4">
    <source>
        <dbReference type="EMBL" id="GAV25543.1"/>
    </source>
</evidence>
<dbReference type="STRING" id="661089.ciss_14760"/>
<dbReference type="GO" id="GO:0032259">
    <property type="term" value="P:methylation"/>
    <property type="evidence" value="ECO:0007669"/>
    <property type="project" value="UniProtKB-KW"/>
</dbReference>
<dbReference type="RefSeq" id="WP_075865693.1">
    <property type="nucleotide sequence ID" value="NZ_BDJL01000049.1"/>
</dbReference>
<evidence type="ECO:0000256" key="2">
    <source>
        <dbReference type="ARBA" id="ARBA00022679"/>
    </source>
</evidence>
<dbReference type="SUPFAM" id="SSF53335">
    <property type="entry name" value="S-adenosyl-L-methionine-dependent methyltransferases"/>
    <property type="match status" value="1"/>
</dbReference>
<accession>A0A1L8D309</accession>
<dbReference type="Gene3D" id="3.40.50.150">
    <property type="entry name" value="Vaccinia Virus protein VP39"/>
    <property type="match status" value="1"/>
</dbReference>
<dbReference type="InterPro" id="IPR041698">
    <property type="entry name" value="Methyltransf_25"/>
</dbReference>
<evidence type="ECO:0000259" key="3">
    <source>
        <dbReference type="Pfam" id="PF13649"/>
    </source>
</evidence>
<dbReference type="PANTHER" id="PTHR43861:SF1">
    <property type="entry name" value="TRANS-ACONITATE 2-METHYLTRANSFERASE"/>
    <property type="match status" value="1"/>
</dbReference>
<dbReference type="CDD" id="cd02440">
    <property type="entry name" value="AdoMet_MTases"/>
    <property type="match status" value="1"/>
</dbReference>
<keyword evidence="5" id="KW-1185">Reference proteome</keyword>
<dbReference type="Gene3D" id="2.20.25.110">
    <property type="entry name" value="S-adenosyl-L-methionine-dependent methyltransferases"/>
    <property type="match status" value="1"/>
</dbReference>
<name>A0A1L8D309_9THEO</name>
<dbReference type="OrthoDB" id="9811589at2"/>
<dbReference type="Pfam" id="PF13649">
    <property type="entry name" value="Methyltransf_25"/>
    <property type="match status" value="1"/>
</dbReference>
<dbReference type="InterPro" id="IPR029063">
    <property type="entry name" value="SAM-dependent_MTases_sf"/>
</dbReference>
<dbReference type="GO" id="GO:0008168">
    <property type="term" value="F:methyltransferase activity"/>
    <property type="evidence" value="ECO:0007669"/>
    <property type="project" value="UniProtKB-KW"/>
</dbReference>
<evidence type="ECO:0000313" key="5">
    <source>
        <dbReference type="Proteomes" id="UP000187338"/>
    </source>
</evidence>
<proteinExistence type="predicted"/>
<gene>
    <name evidence="4" type="ORF">ciss_14760</name>
</gene>
<dbReference type="PANTHER" id="PTHR43861">
    <property type="entry name" value="TRANS-ACONITATE 2-METHYLTRANSFERASE-RELATED"/>
    <property type="match status" value="1"/>
</dbReference>
<dbReference type="AlphaFoldDB" id="A0A1L8D309"/>
<dbReference type="Proteomes" id="UP000187338">
    <property type="component" value="Unassembled WGS sequence"/>
</dbReference>